<gene>
    <name evidence="13" type="ORF">D2917_22030</name>
</gene>
<evidence type="ECO:0000256" key="2">
    <source>
        <dbReference type="ARBA" id="ARBA00006521"/>
    </source>
</evidence>
<keyword evidence="6" id="KW-0479">Metal-binding</keyword>
<dbReference type="SMART" id="SM00987">
    <property type="entry name" value="UreE_C"/>
    <property type="match status" value="1"/>
</dbReference>
<evidence type="ECO:0000256" key="11">
    <source>
        <dbReference type="ARBA" id="ARBA00023204"/>
    </source>
</evidence>
<dbReference type="EC" id="3.2.2.27" evidence="3"/>
<reference evidence="13 14" key="1">
    <citation type="submission" date="2018-09" db="EMBL/GenBank/DDBJ databases">
        <title>Complete genome sequence of Cupriavidus oxalaticus T2, a bacterium capable of phenol tolerance and degradation.</title>
        <authorList>
            <person name="Yan J."/>
        </authorList>
    </citation>
    <scope>NUCLEOTIDE SEQUENCE [LARGE SCALE GENOMIC DNA]</scope>
    <source>
        <strain evidence="13 14">T2</strain>
    </source>
</reference>
<comment type="catalytic activity">
    <reaction evidence="1">
        <text>Hydrolyzes single-stranded DNA or mismatched double-stranded DNA and polynucleotides, releasing free uracil.</text>
        <dbReference type="EC" id="3.2.2.27"/>
    </reaction>
</comment>
<evidence type="ECO:0000259" key="12">
    <source>
        <dbReference type="SMART" id="SM00986"/>
    </source>
</evidence>
<keyword evidence="11" id="KW-0234">DNA repair</keyword>
<organism evidence="13 14">
    <name type="scientific">Cupriavidus oxalaticus</name>
    <dbReference type="NCBI Taxonomy" id="96344"/>
    <lineage>
        <taxon>Bacteria</taxon>
        <taxon>Pseudomonadati</taxon>
        <taxon>Pseudomonadota</taxon>
        <taxon>Betaproteobacteria</taxon>
        <taxon>Burkholderiales</taxon>
        <taxon>Burkholderiaceae</taxon>
        <taxon>Cupriavidus</taxon>
    </lineage>
</organism>
<dbReference type="PANTHER" id="PTHR33693:SF1">
    <property type="entry name" value="TYPE-4 URACIL-DNA GLYCOSYLASE"/>
    <property type="match status" value="1"/>
</dbReference>
<dbReference type="Pfam" id="PF03167">
    <property type="entry name" value="UDG"/>
    <property type="match status" value="1"/>
</dbReference>
<proteinExistence type="inferred from homology"/>
<dbReference type="GO" id="GO:0004844">
    <property type="term" value="F:uracil DNA N-glycosylase activity"/>
    <property type="evidence" value="ECO:0007669"/>
    <property type="project" value="UniProtKB-EC"/>
</dbReference>
<dbReference type="RefSeq" id="WP_151071971.1">
    <property type="nucleotide sequence ID" value="NZ_CP032519.1"/>
</dbReference>
<dbReference type="SUPFAM" id="SSF52141">
    <property type="entry name" value="Uracil-DNA glycosylase-like"/>
    <property type="match status" value="1"/>
</dbReference>
<keyword evidence="9" id="KW-0408">Iron</keyword>
<dbReference type="NCBIfam" id="TIGR00758">
    <property type="entry name" value="UDG_fam4"/>
    <property type="match status" value="1"/>
</dbReference>
<comment type="similarity">
    <text evidence="2">Belongs to the uracil-DNA glycosylase (UDG) superfamily. Type 4 (UDGa) family.</text>
</comment>
<dbReference type="InterPro" id="IPR005273">
    <property type="entry name" value="Ura-DNA_glyco_family4"/>
</dbReference>
<evidence type="ECO:0000256" key="6">
    <source>
        <dbReference type="ARBA" id="ARBA00022723"/>
    </source>
</evidence>
<dbReference type="PANTHER" id="PTHR33693">
    <property type="entry name" value="TYPE-5 URACIL-DNA GLYCOSYLASE"/>
    <property type="match status" value="1"/>
</dbReference>
<accession>A0A5P3VLR4</accession>
<evidence type="ECO:0000256" key="9">
    <source>
        <dbReference type="ARBA" id="ARBA00023004"/>
    </source>
</evidence>
<sequence>MSRRARFLEALGITAEWVPRARDDAPQAEAVSEAVAFVEPVVEPAVEHIAEVIAEVIAEPVTVAAPAAAPVVEAAPAIETAIPVVPVDLVEAPVSRARPEPSLVPAGPEPDSAQAEREAAIAAMAWPALDAAVAGCTACGLCQTRTNTVFGVGDRQAEWMLVGEAPGENEDLQGEPFVGQAGKLLDNMLGALGLARGRNVFIANVLKCRPPGNRNPQPAEVAQCEPFLRRQIALVRPRVIVVLGRFAAQSLLRTTTPIGKLRGTVHTYEGIPVVVTYHPAYLLRTLTDKARAWEDLCLAREVHDRAGAGA</sequence>
<dbReference type="InterPro" id="IPR051536">
    <property type="entry name" value="UDG_Type-4/5"/>
</dbReference>
<dbReference type="EMBL" id="CP032519">
    <property type="protein sequence ID" value="QEZ46875.1"/>
    <property type="molecule type" value="Genomic_DNA"/>
</dbReference>
<keyword evidence="10" id="KW-0411">Iron-sulfur</keyword>
<dbReference type="Gene3D" id="3.40.470.10">
    <property type="entry name" value="Uracil-DNA glycosylase-like domain"/>
    <property type="match status" value="1"/>
</dbReference>
<evidence type="ECO:0000256" key="8">
    <source>
        <dbReference type="ARBA" id="ARBA00022801"/>
    </source>
</evidence>
<dbReference type="GO" id="GO:0051539">
    <property type="term" value="F:4 iron, 4 sulfur cluster binding"/>
    <property type="evidence" value="ECO:0007669"/>
    <property type="project" value="UniProtKB-KW"/>
</dbReference>
<dbReference type="AlphaFoldDB" id="A0A5P3VLR4"/>
<protein>
    <recommendedName>
        <fullName evidence="4">Type-4 uracil-DNA glycosylase</fullName>
        <ecNumber evidence="3">3.2.2.27</ecNumber>
    </recommendedName>
</protein>
<dbReference type="GO" id="GO:0046872">
    <property type="term" value="F:metal ion binding"/>
    <property type="evidence" value="ECO:0007669"/>
    <property type="project" value="UniProtKB-KW"/>
</dbReference>
<dbReference type="Proteomes" id="UP000325743">
    <property type="component" value="Chromosome 2"/>
</dbReference>
<dbReference type="InterPro" id="IPR036895">
    <property type="entry name" value="Uracil-DNA_glycosylase-like_sf"/>
</dbReference>
<dbReference type="CDD" id="cd10030">
    <property type="entry name" value="UDG-F4_TTUDGA_SPO1dp_like"/>
    <property type="match status" value="1"/>
</dbReference>
<evidence type="ECO:0000256" key="10">
    <source>
        <dbReference type="ARBA" id="ARBA00023014"/>
    </source>
</evidence>
<dbReference type="GO" id="GO:0006281">
    <property type="term" value="P:DNA repair"/>
    <property type="evidence" value="ECO:0007669"/>
    <property type="project" value="UniProtKB-KW"/>
</dbReference>
<keyword evidence="8" id="KW-0378">Hydrolase</keyword>
<dbReference type="SMART" id="SM00986">
    <property type="entry name" value="UDG"/>
    <property type="match status" value="1"/>
</dbReference>
<evidence type="ECO:0000256" key="3">
    <source>
        <dbReference type="ARBA" id="ARBA00012030"/>
    </source>
</evidence>
<evidence type="ECO:0000256" key="5">
    <source>
        <dbReference type="ARBA" id="ARBA00022485"/>
    </source>
</evidence>
<dbReference type="InterPro" id="IPR005122">
    <property type="entry name" value="Uracil-DNA_glycosylase-like"/>
</dbReference>
<evidence type="ECO:0000313" key="13">
    <source>
        <dbReference type="EMBL" id="QEZ46875.1"/>
    </source>
</evidence>
<name>A0A5P3VLR4_9BURK</name>
<evidence type="ECO:0000256" key="1">
    <source>
        <dbReference type="ARBA" id="ARBA00001400"/>
    </source>
</evidence>
<keyword evidence="5" id="KW-0004">4Fe-4S</keyword>
<feature type="domain" description="Uracil-DNA glycosylase-like" evidence="12">
    <location>
        <begin position="150"/>
        <end position="297"/>
    </location>
</feature>
<evidence type="ECO:0000313" key="14">
    <source>
        <dbReference type="Proteomes" id="UP000325743"/>
    </source>
</evidence>
<keyword evidence="7" id="KW-0227">DNA damage</keyword>
<evidence type="ECO:0000256" key="4">
    <source>
        <dbReference type="ARBA" id="ARBA00019403"/>
    </source>
</evidence>
<evidence type="ECO:0000256" key="7">
    <source>
        <dbReference type="ARBA" id="ARBA00022763"/>
    </source>
</evidence>